<evidence type="ECO:0000313" key="3">
    <source>
        <dbReference type="EMBL" id="EFL39652.1"/>
    </source>
</evidence>
<keyword evidence="2" id="KW-0812">Transmembrane</keyword>
<keyword evidence="2" id="KW-1133">Transmembrane helix</keyword>
<dbReference type="eggNOG" id="ENOG50342WT">
    <property type="taxonomic scope" value="Bacteria"/>
</dbReference>
<dbReference type="OrthoDB" id="4093206at2"/>
<accession>D9XVC4</accession>
<name>D9XVC4_9ACTN</name>
<gene>
    <name evidence="3" type="ORF">SSRG_02456</name>
</gene>
<organism evidence="3 4">
    <name type="scientific">Streptomyces griseoflavus Tu4000</name>
    <dbReference type="NCBI Taxonomy" id="467200"/>
    <lineage>
        <taxon>Bacteria</taxon>
        <taxon>Bacillati</taxon>
        <taxon>Actinomycetota</taxon>
        <taxon>Actinomycetes</taxon>
        <taxon>Kitasatosporales</taxon>
        <taxon>Streptomycetaceae</taxon>
        <taxon>Streptomyces</taxon>
    </lineage>
</organism>
<evidence type="ECO:0000256" key="2">
    <source>
        <dbReference type="SAM" id="Phobius"/>
    </source>
</evidence>
<keyword evidence="2" id="KW-0472">Membrane</keyword>
<proteinExistence type="predicted"/>
<dbReference type="RefSeq" id="WP_004927113.1">
    <property type="nucleotide sequence ID" value="NZ_GG657758.1"/>
</dbReference>
<sequence length="531" mass="57861">MTVVLEGEAMQQRGKSALPRYADDAVTRELCGHVYRDMGWAVSVGRMFLTERFRAHGQPKGVDLVAVVRHARRAERLFLLRDTMLAACFAALAAGGIAGLAALVVRDPGRLAGCLLLAAGALVAGTVVSFAWNWAMWRAAQGVQWGDDPPRLGAPAVKAELERELDALDQANVIVYSAKGPDGEQPFLGSGISVLETVWPGIDVSRPAKKSTGKKARIKEFTAAELHSHVAERLAHLAGLDGLRVCDRLHIQGHHVRDLGTALLPDPRKRPVTRIDPHLVETGIAETGDVMRSYLTLELIGTRGSYVVTVHLRARLARSRLSWEIAASYLPPVHTAFNHPRTHRFGFGDHAMTVLRVTREQLRDQFFGSARRMLRRPARRTADAVRLLWRRSRVARPRSYFDYGAGGTLRAVASAPSRQGDYTQRMDAKDAMQRIQQALLRATEQFLEAHHVDISDLRRTQKIITTQTYNFSGPINGQNVFGNHGINIAKNLRLTPGPDGGTGGGTGATAVGTTDGGSAEASAATADDNTK</sequence>
<dbReference type="STRING" id="467200.SSRG_02456"/>
<feature type="region of interest" description="Disordered" evidence="1">
    <location>
        <begin position="497"/>
        <end position="531"/>
    </location>
</feature>
<evidence type="ECO:0000313" key="4">
    <source>
        <dbReference type="Proteomes" id="UP000002968"/>
    </source>
</evidence>
<protein>
    <recommendedName>
        <fullName evidence="5">LigA protein</fullName>
    </recommendedName>
</protein>
<evidence type="ECO:0000256" key="1">
    <source>
        <dbReference type="SAM" id="MobiDB-lite"/>
    </source>
</evidence>
<feature type="compositionally biased region" description="Gly residues" evidence="1">
    <location>
        <begin position="498"/>
        <end position="507"/>
    </location>
</feature>
<feature type="transmembrane region" description="Helical" evidence="2">
    <location>
        <begin position="110"/>
        <end position="132"/>
    </location>
</feature>
<dbReference type="AlphaFoldDB" id="D9XVC4"/>
<dbReference type="HOGENOM" id="CLU_562469_0_0_11"/>
<dbReference type="Proteomes" id="UP000002968">
    <property type="component" value="Unassembled WGS sequence"/>
</dbReference>
<dbReference type="EMBL" id="GG657758">
    <property type="protein sequence ID" value="EFL39652.1"/>
    <property type="molecule type" value="Genomic_DNA"/>
</dbReference>
<feature type="compositionally biased region" description="Low complexity" evidence="1">
    <location>
        <begin position="508"/>
        <end position="517"/>
    </location>
</feature>
<evidence type="ECO:0008006" key="5">
    <source>
        <dbReference type="Google" id="ProtNLM"/>
    </source>
</evidence>
<keyword evidence="4" id="KW-1185">Reference proteome</keyword>
<feature type="transmembrane region" description="Helical" evidence="2">
    <location>
        <begin position="83"/>
        <end position="104"/>
    </location>
</feature>
<reference evidence="3" key="1">
    <citation type="submission" date="2009-02" db="EMBL/GenBank/DDBJ databases">
        <title>Annotation of Streptomyces griseoflavus strain Tu4000.</title>
        <authorList>
            <consortium name="The Broad Institute Genome Sequencing Platform"/>
            <consortium name="Broad Institute Microbial Sequencing Center"/>
            <person name="Fischbach M."/>
            <person name="Godfrey P."/>
            <person name="Ward D."/>
            <person name="Young S."/>
            <person name="Zeng Q."/>
            <person name="Koehrsen M."/>
            <person name="Alvarado L."/>
            <person name="Berlin A.M."/>
            <person name="Bochicchio J."/>
            <person name="Borenstein D."/>
            <person name="Chapman S.B."/>
            <person name="Chen Z."/>
            <person name="Engels R."/>
            <person name="Freedman E."/>
            <person name="Gellesch M."/>
            <person name="Goldberg J."/>
            <person name="Griggs A."/>
            <person name="Gujja S."/>
            <person name="Heilman E.R."/>
            <person name="Heiman D.I."/>
            <person name="Hepburn T.A."/>
            <person name="Howarth C."/>
            <person name="Jen D."/>
            <person name="Larson L."/>
            <person name="Lewis B."/>
            <person name="Mehta T."/>
            <person name="Park D."/>
            <person name="Pearson M."/>
            <person name="Richards J."/>
            <person name="Roberts A."/>
            <person name="Saif S."/>
            <person name="Shea T.D."/>
            <person name="Shenoy N."/>
            <person name="Sisk P."/>
            <person name="Stolte C."/>
            <person name="Sykes S.N."/>
            <person name="Thomson T."/>
            <person name="Walk T."/>
            <person name="White J."/>
            <person name="Yandava C."/>
            <person name="Straight P."/>
            <person name="Clardy J."/>
            <person name="Hung D."/>
            <person name="Kolter R."/>
            <person name="Mekalanos J."/>
            <person name="Walker S."/>
            <person name="Walsh C.T."/>
            <person name="Wieland-Brown L.C."/>
            <person name="Haas B."/>
            <person name="Nusbaum C."/>
            <person name="Birren B."/>
        </authorList>
    </citation>
    <scope>NUCLEOTIDE SEQUENCE [LARGE SCALE GENOMIC DNA]</scope>
    <source>
        <strain evidence="3">Tu4000</strain>
    </source>
</reference>